<comment type="caution">
    <text evidence="1">The sequence shown here is derived from an EMBL/GenBank/DDBJ whole genome shotgun (WGS) entry which is preliminary data.</text>
</comment>
<proteinExistence type="predicted"/>
<dbReference type="EMBL" id="LMWU01000062">
    <property type="protein sequence ID" value="KUN58294.1"/>
    <property type="molecule type" value="Genomic_DNA"/>
</dbReference>
<dbReference type="Proteomes" id="UP000053669">
    <property type="component" value="Unassembled WGS sequence"/>
</dbReference>
<name>A0A101RMJ9_9ACTN</name>
<gene>
    <name evidence="1" type="ORF">AQJ46_43675</name>
</gene>
<sequence>MDKQELRAPAGAEWVRVAEAREALAEAVADVRQTALNVDAWEDMGAENLPQAAWDLAHSTALPDKEANARRVSEAFTVHPGYLYSKGIDNLAFGTAVQTMRLALNDLDAALNAVPDPE</sequence>
<evidence type="ECO:0000313" key="1">
    <source>
        <dbReference type="EMBL" id="KUN58294.1"/>
    </source>
</evidence>
<reference evidence="1 2" key="1">
    <citation type="submission" date="2015-10" db="EMBL/GenBank/DDBJ databases">
        <title>Draft genome sequence of Streptomyces canus DSM 40017, type strain for the species Streptomyces canus.</title>
        <authorList>
            <person name="Ruckert C."/>
            <person name="Winkler A."/>
            <person name="Kalinowski J."/>
            <person name="Kampfer P."/>
            <person name="Glaeser S."/>
        </authorList>
    </citation>
    <scope>NUCLEOTIDE SEQUENCE [LARGE SCALE GENOMIC DNA]</scope>
    <source>
        <strain evidence="1 2">DSM 40017</strain>
    </source>
</reference>
<evidence type="ECO:0000313" key="2">
    <source>
        <dbReference type="Proteomes" id="UP000053669"/>
    </source>
</evidence>
<dbReference type="AlphaFoldDB" id="A0A101RMJ9"/>
<accession>A0A101RMJ9</accession>
<organism evidence="1 2">
    <name type="scientific">Streptomyces canus</name>
    <dbReference type="NCBI Taxonomy" id="58343"/>
    <lineage>
        <taxon>Bacteria</taxon>
        <taxon>Bacillati</taxon>
        <taxon>Actinomycetota</taxon>
        <taxon>Actinomycetes</taxon>
        <taxon>Kitasatosporales</taxon>
        <taxon>Streptomycetaceae</taxon>
        <taxon>Streptomyces</taxon>
        <taxon>Streptomyces aurantiacus group</taxon>
    </lineage>
</organism>
<dbReference type="RefSeq" id="WP_059210908.1">
    <property type="nucleotide sequence ID" value="NZ_KQ948676.1"/>
</dbReference>
<protein>
    <submittedName>
        <fullName evidence="1">Uncharacterized protein</fullName>
    </submittedName>
</protein>